<protein>
    <submittedName>
        <fullName evidence="1">Uncharacterized protein</fullName>
    </submittedName>
</protein>
<accession>A0A653KTJ2</accession>
<dbReference type="AlphaFoldDB" id="A0A653KTJ2"/>
<dbReference type="EMBL" id="CABWLC010000005">
    <property type="protein sequence ID" value="VXA82418.1"/>
    <property type="molecule type" value="Genomic_DNA"/>
</dbReference>
<evidence type="ECO:0000313" key="2">
    <source>
        <dbReference type="Proteomes" id="UP000439123"/>
    </source>
</evidence>
<gene>
    <name evidence="1" type="ORF">AERO8C_130005</name>
</gene>
<evidence type="ECO:0000313" key="1">
    <source>
        <dbReference type="EMBL" id="VXA82418.1"/>
    </source>
</evidence>
<proteinExistence type="predicted"/>
<dbReference type="Proteomes" id="UP000439123">
    <property type="component" value="Unassembled WGS sequence"/>
</dbReference>
<organism evidence="1 2">
    <name type="scientific">Aeromonas veronii</name>
    <dbReference type="NCBI Taxonomy" id="654"/>
    <lineage>
        <taxon>Bacteria</taxon>
        <taxon>Pseudomonadati</taxon>
        <taxon>Pseudomonadota</taxon>
        <taxon>Gammaproteobacteria</taxon>
        <taxon>Aeromonadales</taxon>
        <taxon>Aeromonadaceae</taxon>
        <taxon>Aeromonas</taxon>
    </lineage>
</organism>
<sequence>MNITAGKTQDIGLPKISGKKYGDEYFETLLIPNKYTRLRHALYGGCAVDLPFVPEKNKIYEATIDYEIRPGACVFYLKEVYYDKTNRIYIERDVKN</sequence>
<name>A0A653KTJ2_AERVE</name>
<reference evidence="1 2" key="1">
    <citation type="submission" date="2019-10" db="EMBL/GenBank/DDBJ databases">
        <authorList>
            <person name="Karimi E."/>
        </authorList>
    </citation>
    <scope>NUCLEOTIDE SEQUENCE [LARGE SCALE GENOMIC DNA]</scope>
    <source>
        <strain evidence="1">Aeromonas sp. 8C</strain>
    </source>
</reference>